<sequence>MQSFFDEFRNDLERARALENILVSVATGGDRENSQPYILLRQYFVQNSALMPLPSYHHSLENVEVLNNFGDSLSQKLKAMQIE</sequence>
<dbReference type="AlphaFoldDB" id="A0A380QDY5"/>
<name>A0A380QDY5_YERPU</name>
<evidence type="ECO:0000313" key="2">
    <source>
        <dbReference type="Proteomes" id="UP000255087"/>
    </source>
</evidence>
<protein>
    <submittedName>
        <fullName evidence="1">Uncharacterized protein</fullName>
    </submittedName>
</protein>
<organism evidence="1 2">
    <name type="scientific">Yersinia pseudotuberculosis</name>
    <dbReference type="NCBI Taxonomy" id="633"/>
    <lineage>
        <taxon>Bacteria</taxon>
        <taxon>Pseudomonadati</taxon>
        <taxon>Pseudomonadota</taxon>
        <taxon>Gammaproteobacteria</taxon>
        <taxon>Enterobacterales</taxon>
        <taxon>Yersiniaceae</taxon>
        <taxon>Yersinia</taxon>
    </lineage>
</organism>
<dbReference type="RefSeq" id="WP_106442037.1">
    <property type="nucleotide sequence ID" value="NZ_NCLF01000199.1"/>
</dbReference>
<accession>A0A380QDY5</accession>
<reference evidence="1 2" key="1">
    <citation type="submission" date="2018-06" db="EMBL/GenBank/DDBJ databases">
        <authorList>
            <consortium name="Pathogen Informatics"/>
            <person name="Doyle S."/>
        </authorList>
    </citation>
    <scope>NUCLEOTIDE SEQUENCE [LARGE SCALE GENOMIC DNA]</scope>
    <source>
        <strain evidence="1 2">NCTC8580</strain>
    </source>
</reference>
<dbReference type="Proteomes" id="UP000255087">
    <property type="component" value="Unassembled WGS sequence"/>
</dbReference>
<dbReference type="EMBL" id="UHJC01000001">
    <property type="protein sequence ID" value="SUP86472.1"/>
    <property type="molecule type" value="Genomic_DNA"/>
</dbReference>
<proteinExistence type="predicted"/>
<gene>
    <name evidence="1" type="ORF">NCTC8580_04260</name>
</gene>
<evidence type="ECO:0000313" key="1">
    <source>
        <dbReference type="EMBL" id="SUP86472.1"/>
    </source>
</evidence>